<name>A0A7J0ER71_9ERIC</name>
<protein>
    <submittedName>
        <fullName evidence="2">Uncharacterized protein</fullName>
    </submittedName>
</protein>
<evidence type="ECO:0000256" key="1">
    <source>
        <dbReference type="SAM" id="MobiDB-lite"/>
    </source>
</evidence>
<dbReference type="OrthoDB" id="1751413at2759"/>
<feature type="region of interest" description="Disordered" evidence="1">
    <location>
        <begin position="35"/>
        <end position="79"/>
    </location>
</feature>
<reference evidence="2 3" key="1">
    <citation type="submission" date="2019-07" db="EMBL/GenBank/DDBJ databases">
        <title>De Novo Assembly of kiwifruit Actinidia rufa.</title>
        <authorList>
            <person name="Sugita-Konishi S."/>
            <person name="Sato K."/>
            <person name="Mori E."/>
            <person name="Abe Y."/>
            <person name="Kisaki G."/>
            <person name="Hamano K."/>
            <person name="Suezawa K."/>
            <person name="Otani M."/>
            <person name="Fukuda T."/>
            <person name="Manabe T."/>
            <person name="Gomi K."/>
            <person name="Tabuchi M."/>
            <person name="Akimitsu K."/>
            <person name="Kataoka I."/>
        </authorList>
    </citation>
    <scope>NUCLEOTIDE SEQUENCE [LARGE SCALE GENOMIC DNA]</scope>
    <source>
        <strain evidence="3">cv. Fuchu</strain>
    </source>
</reference>
<keyword evidence="3" id="KW-1185">Reference proteome</keyword>
<accession>A0A7J0ER71</accession>
<feature type="compositionally biased region" description="Polar residues" evidence="1">
    <location>
        <begin position="46"/>
        <end position="59"/>
    </location>
</feature>
<dbReference type="PANTHER" id="PTHR33494:SF27">
    <property type="entry name" value="ATP-DEPENDENT DNA HELICASE"/>
    <property type="match status" value="1"/>
</dbReference>
<dbReference type="Proteomes" id="UP000585474">
    <property type="component" value="Unassembled WGS sequence"/>
</dbReference>
<organism evidence="2 3">
    <name type="scientific">Actinidia rufa</name>
    <dbReference type="NCBI Taxonomy" id="165716"/>
    <lineage>
        <taxon>Eukaryota</taxon>
        <taxon>Viridiplantae</taxon>
        <taxon>Streptophyta</taxon>
        <taxon>Embryophyta</taxon>
        <taxon>Tracheophyta</taxon>
        <taxon>Spermatophyta</taxon>
        <taxon>Magnoliopsida</taxon>
        <taxon>eudicotyledons</taxon>
        <taxon>Gunneridae</taxon>
        <taxon>Pentapetalae</taxon>
        <taxon>asterids</taxon>
        <taxon>Ericales</taxon>
        <taxon>Actinidiaceae</taxon>
        <taxon>Actinidia</taxon>
    </lineage>
</organism>
<sequence>MALDSLYFDAQGSVLKDPIESEALEVDELEIAKRSPIPSFKDVESRSTAQSCSFTSEEQSSASLMSEHLSSQGPSPSSVMDLPAIEGNGSRGDGFQANQSMSMSDLVKHIVHCISEQMTSGKSSGFKEALESQDMLENIEEILLSDTQFNAITDQRKLMSRVNSLCCLLQEPTSTPNKPVGGESHSEGRDDGKSFQWNHDFESIHENNAGTGVGFQGEYSNIYKQAPPAMSRKDSFGDLLNSLPRIASLPKFLFDISEDDENQARRGFLGFGKLVLMKNPDGLLYTTSVAR</sequence>
<feature type="compositionally biased region" description="Basic and acidic residues" evidence="1">
    <location>
        <begin position="184"/>
        <end position="194"/>
    </location>
</feature>
<feature type="compositionally biased region" description="Low complexity" evidence="1">
    <location>
        <begin position="60"/>
        <end position="71"/>
    </location>
</feature>
<comment type="caution">
    <text evidence="2">The sequence shown here is derived from an EMBL/GenBank/DDBJ whole genome shotgun (WGS) entry which is preliminary data.</text>
</comment>
<dbReference type="PANTHER" id="PTHR33494">
    <property type="entry name" value="OS02G0793800 PROTEIN"/>
    <property type="match status" value="1"/>
</dbReference>
<dbReference type="AlphaFoldDB" id="A0A7J0ER71"/>
<proteinExistence type="predicted"/>
<dbReference type="EMBL" id="BJWL01000006">
    <property type="protein sequence ID" value="GFY88790.1"/>
    <property type="molecule type" value="Genomic_DNA"/>
</dbReference>
<feature type="region of interest" description="Disordered" evidence="1">
    <location>
        <begin position="172"/>
        <end position="194"/>
    </location>
</feature>
<gene>
    <name evidence="2" type="ORF">Acr_06g0007300</name>
</gene>
<evidence type="ECO:0000313" key="2">
    <source>
        <dbReference type="EMBL" id="GFY88790.1"/>
    </source>
</evidence>
<evidence type="ECO:0000313" key="3">
    <source>
        <dbReference type="Proteomes" id="UP000585474"/>
    </source>
</evidence>